<feature type="transmembrane region" description="Helical" evidence="3">
    <location>
        <begin position="30"/>
        <end position="52"/>
    </location>
</feature>
<keyword evidence="3" id="KW-1133">Transmembrane helix</keyword>
<dbReference type="NCBIfam" id="TIGR01643">
    <property type="entry name" value="YD_repeat_2x"/>
    <property type="match status" value="8"/>
</dbReference>
<sequence length="1550" mass="174274">MAQNVHAAREGDAILHPPLAAELMSALAEAVVYAAATALVAAAIAGTVVAVVGTGGAAAVLVPVIAGALVGGASMIPIGDKSIGEAITDGCDSLANSVFPAEPFGKIESGSQNTNINGKPAARAAGRSSGGGGADAAEEESEPSFLDNVGAMAMSAAPMLLPVLGLGMAIYDIFNPPVTTPAAPGTEPADQDKVTCERHPPMPDTYIAQGSSKVFINGQPAARAGDKTTCDATIDSDANVSPNVRIGGEPLTVRDIRNGKSKIAQFTGMVAGMLISRKIKLRPRPKGSPKPQPRIRPCKGSPVIVSAGSKVLGGQEDHDFTLPGLLPIEWARGYDSNDLRRDGLFGMGWSVPYEVEILRVPHPEGGELWIYVDEEGTRLELGRLKAGDAFVSVLDGLAFFQLEDGQTVVEDIYTGLYQVFQTDPHNPKRSRLIKLGDRNLNTLGLLYDQTGRLHYVCDGSSRTTVRLSYETQHPKRVSQVERLYIKLGDNPQIEHTELLASYRYTQRGQLQEVLDATGQVLRSFTYTAQGYLDSHTLPSGATRQYQWQRFDTPLQRPQSLRADGRSCNFPPLLEPQPDHEWRVIRHWGSDGEDYRFEYDLEKGETRVTDSLGRQDHYYWGPFYEIYKHIDPMGHCWQEDVLGGQLLKSIDPQGGEWQYGYDELGRLIETRDPLGRCERTRYTRHWALPLSITDGAGRTQRFGYDGQGNLLWEQDPLGRKTQYRYDSQGQVQCVTDPLDKHKYLRWNTHGQLLNYRDCSNNETHYRYDRRGLLSETINARGEHTLYRYDARGYLIESQRPDGRIDRYDIDAAGQLVAYIDPAQRITRLRYDRSGRLIQRVDALGHSVEFGYDAYDRLRHLSNENRERYRFEWDVLDRLLAQQDLDGSGRIYQYDPLGEVTGIHHIPASNAEPELDGKDTTESLAPLQHHFERDALGRLIRKRTDDGITDYAYDNADNLLVISFTDNQGDRQQLDYTYDALGQLLSETNSAGLLQYDYDELGNLQTLTLPDQRQLNHLYYGSGHLHQINLGGRVISDFERDQLHDEVLRTQGSLLTRTRYDRNGRLSQKALHYQQVAREVLPLLQKDYQYDASDNLVAEILTQTQRPGANRPATAANDDSLMGRFQNQSSTGKSYQGSAQYGYNPVEQIQSMHRSSPGVQGQYIESLNYDPAGNLFDGYRVNGLIKHNRVHVYQDKRYRYDCFGRLSEKRSGISRIQRFEYDAEHRLIGVHQQNGALRQRVVFSYDPLGRRISKQVYNDNASEPSNRTLFHWQGLRLLEEVQSGRPSLYVYADPDSYEPLARVDGKPGSEAIFYFHTNLAGLPEQLTDTDGHTVWHSEYLAWGRTRDEWHDQQPGREQNLRFQGQYLDRETGLHYNTFRFYDPDVGRFTQPDPIGLAGGLNLYQYSPNPTGWLDPLGLSACSEASQKPTRGDNPYQTRIDPRTPGRPDPKFSIDTRTFTSGTKTSNGGIRNNREFWQQWKNLQPNSLSKSNQYRINELGIAPKIDNTWIKAFPEHAKYKGDNLVHHHVNFGQYAIPVPSKTHVGSGGPWHAK</sequence>
<dbReference type="InterPro" id="IPR056823">
    <property type="entry name" value="TEN-like_YD-shell"/>
</dbReference>
<dbReference type="InterPro" id="IPR008727">
    <property type="entry name" value="PAAR_motif"/>
</dbReference>
<dbReference type="InterPro" id="IPR022385">
    <property type="entry name" value="Rhs_assc_core"/>
</dbReference>
<dbReference type="SUPFAM" id="SSF101898">
    <property type="entry name" value="NHL repeat"/>
    <property type="match status" value="1"/>
</dbReference>
<dbReference type="Proteomes" id="UP001347174">
    <property type="component" value="Chromosome"/>
</dbReference>
<feature type="compositionally biased region" description="Basic and acidic residues" evidence="2">
    <location>
        <begin position="1437"/>
        <end position="1451"/>
    </location>
</feature>
<feature type="compositionally biased region" description="Polar residues" evidence="2">
    <location>
        <begin position="1452"/>
        <end position="1469"/>
    </location>
</feature>
<feature type="region of interest" description="Disordered" evidence="2">
    <location>
        <begin position="106"/>
        <end position="142"/>
    </location>
</feature>
<keyword evidence="8" id="KW-1185">Reference proteome</keyword>
<gene>
    <name evidence="7" type="ORF">QYQ93_05725</name>
</gene>
<keyword evidence="3" id="KW-0812">Transmembrane</keyword>
<dbReference type="InterPro" id="IPR031325">
    <property type="entry name" value="RHS_repeat"/>
</dbReference>
<protein>
    <submittedName>
        <fullName evidence="7">RHS repeat-associated core domain-containing protein</fullName>
    </submittedName>
</protein>
<evidence type="ECO:0000313" key="7">
    <source>
        <dbReference type="EMBL" id="WWA77733.1"/>
    </source>
</evidence>
<dbReference type="InterPro" id="IPR028915">
    <property type="entry name" value="Tox-HNH-HHH_dom"/>
</dbReference>
<organism evidence="7 8">
    <name type="scientific">Pseudomonas khavaziana</name>
    <dbReference type="NCBI Taxonomy" id="2842351"/>
    <lineage>
        <taxon>Bacteria</taxon>
        <taxon>Pseudomonadati</taxon>
        <taxon>Pseudomonadota</taxon>
        <taxon>Gammaproteobacteria</taxon>
        <taxon>Pseudomonadales</taxon>
        <taxon>Pseudomonadaceae</taxon>
        <taxon>Pseudomonas</taxon>
    </lineage>
</organism>
<evidence type="ECO:0000259" key="4">
    <source>
        <dbReference type="Pfam" id="PF15637"/>
    </source>
</evidence>
<dbReference type="CDD" id="cd14742">
    <property type="entry name" value="PAAR_RHS"/>
    <property type="match status" value="1"/>
</dbReference>
<feature type="transmembrane region" description="Helical" evidence="3">
    <location>
        <begin position="58"/>
        <end position="78"/>
    </location>
</feature>
<evidence type="ECO:0000313" key="8">
    <source>
        <dbReference type="Proteomes" id="UP001347174"/>
    </source>
</evidence>
<evidence type="ECO:0000256" key="1">
    <source>
        <dbReference type="ARBA" id="ARBA00022737"/>
    </source>
</evidence>
<evidence type="ECO:0000256" key="3">
    <source>
        <dbReference type="SAM" id="Phobius"/>
    </source>
</evidence>
<feature type="region of interest" description="Disordered" evidence="2">
    <location>
        <begin position="1102"/>
        <end position="1135"/>
    </location>
</feature>
<dbReference type="Pfam" id="PF25023">
    <property type="entry name" value="TEN_YD-shell"/>
    <property type="match status" value="2"/>
</dbReference>
<dbReference type="RefSeq" id="WP_338476496.1">
    <property type="nucleotide sequence ID" value="NZ_CP129946.1"/>
</dbReference>
<keyword evidence="1" id="KW-0677">Repeat</keyword>
<dbReference type="NCBIfam" id="TIGR03696">
    <property type="entry name" value="Rhs_assc_core"/>
    <property type="match status" value="1"/>
</dbReference>
<accession>A0ABZ2DKY6</accession>
<reference evidence="7 8" key="1">
    <citation type="submission" date="2023-07" db="EMBL/GenBank/DDBJ databases">
        <title>Plant endophyte Pseudomonas khavaziana can be used to control wheat stem rot.</title>
        <authorList>
            <person name="Guo S."/>
            <person name="Shen X."/>
        </authorList>
    </citation>
    <scope>NUCLEOTIDE SEQUENCE [LARGE SCALE GENOMIC DNA]</scope>
    <source>
        <strain evidence="7 8">SR9</strain>
    </source>
</reference>
<dbReference type="PANTHER" id="PTHR32305:SF15">
    <property type="entry name" value="PROTEIN RHSA-RELATED"/>
    <property type="match status" value="1"/>
</dbReference>
<dbReference type="PANTHER" id="PTHR32305">
    <property type="match status" value="1"/>
</dbReference>
<name>A0ABZ2DKY6_9PSED</name>
<keyword evidence="3" id="KW-0472">Membrane</keyword>
<feature type="compositionally biased region" description="Polar residues" evidence="2">
    <location>
        <begin position="1123"/>
        <end position="1135"/>
    </location>
</feature>
<dbReference type="Pfam" id="PF05488">
    <property type="entry name" value="PAAR_motif"/>
    <property type="match status" value="1"/>
</dbReference>
<dbReference type="EMBL" id="CP129946">
    <property type="protein sequence ID" value="WWA77733.1"/>
    <property type="molecule type" value="Genomic_DNA"/>
</dbReference>
<dbReference type="InterPro" id="IPR006530">
    <property type="entry name" value="YD"/>
</dbReference>
<feature type="region of interest" description="Disordered" evidence="2">
    <location>
        <begin position="1421"/>
        <end position="1469"/>
    </location>
</feature>
<feature type="domain" description="Teneurin-like YD-shell" evidence="6">
    <location>
        <begin position="700"/>
        <end position="862"/>
    </location>
</feature>
<dbReference type="InterPro" id="IPR050708">
    <property type="entry name" value="T6SS_VgrG/RHS"/>
</dbReference>
<dbReference type="Gene3D" id="2.60.200.60">
    <property type="match status" value="1"/>
</dbReference>
<dbReference type="Gene3D" id="2.180.10.10">
    <property type="entry name" value="RHS repeat-associated core"/>
    <property type="match status" value="3"/>
</dbReference>
<feature type="domain" description="Tox-HNH-HHH" evidence="4">
    <location>
        <begin position="1447"/>
        <end position="1545"/>
    </location>
</feature>
<proteinExistence type="predicted"/>
<dbReference type="InterPro" id="IPR045351">
    <property type="entry name" value="DUF6531"/>
</dbReference>
<evidence type="ECO:0000259" key="6">
    <source>
        <dbReference type="Pfam" id="PF25023"/>
    </source>
</evidence>
<dbReference type="Pfam" id="PF05593">
    <property type="entry name" value="RHS_repeat"/>
    <property type="match status" value="2"/>
</dbReference>
<feature type="domain" description="Teneurin-like YD-shell" evidence="6">
    <location>
        <begin position="1122"/>
        <end position="1390"/>
    </location>
</feature>
<evidence type="ECO:0000256" key="2">
    <source>
        <dbReference type="SAM" id="MobiDB-lite"/>
    </source>
</evidence>
<dbReference type="Pfam" id="PF20148">
    <property type="entry name" value="DUF6531"/>
    <property type="match status" value="1"/>
</dbReference>
<dbReference type="Pfam" id="PF15637">
    <property type="entry name" value="Tox-HNH-HHH"/>
    <property type="match status" value="1"/>
</dbReference>
<evidence type="ECO:0000259" key="5">
    <source>
        <dbReference type="Pfam" id="PF20148"/>
    </source>
</evidence>
<feature type="domain" description="DUF6531" evidence="5">
    <location>
        <begin position="300"/>
        <end position="379"/>
    </location>
</feature>